<proteinExistence type="predicted"/>
<dbReference type="EMBL" id="JACHFQ010000008">
    <property type="protein sequence ID" value="MBB5227058.1"/>
    <property type="molecule type" value="Genomic_DNA"/>
</dbReference>
<accession>A0A7W8LN64</accession>
<dbReference type="AlphaFoldDB" id="A0A7W8LN64"/>
<reference evidence="1 2" key="1">
    <citation type="submission" date="2020-08" db="EMBL/GenBank/DDBJ databases">
        <title>Genomic Encyclopedia of Type Strains, Phase IV (KMG-IV): sequencing the most valuable type-strain genomes for metagenomic binning, comparative biology and taxonomic classification.</title>
        <authorList>
            <person name="Goeker M."/>
        </authorList>
    </citation>
    <scope>NUCLEOTIDE SEQUENCE [LARGE SCALE GENOMIC DNA]</scope>
    <source>
        <strain evidence="1 2">DSM 103462</strain>
    </source>
</reference>
<evidence type="ECO:0000313" key="2">
    <source>
        <dbReference type="Proteomes" id="UP000518887"/>
    </source>
</evidence>
<dbReference type="RefSeq" id="WP_260309234.1">
    <property type="nucleotide sequence ID" value="NZ_JACHFQ010000008.1"/>
</dbReference>
<name>A0A7W8LN64_9SPIR</name>
<evidence type="ECO:0000313" key="1">
    <source>
        <dbReference type="EMBL" id="MBB5227058.1"/>
    </source>
</evidence>
<comment type="caution">
    <text evidence="1">The sequence shown here is derived from an EMBL/GenBank/DDBJ whole genome shotgun (WGS) entry which is preliminary data.</text>
</comment>
<gene>
    <name evidence="1" type="ORF">HNP76_002454</name>
</gene>
<dbReference type="Proteomes" id="UP000518887">
    <property type="component" value="Unassembled WGS sequence"/>
</dbReference>
<protein>
    <submittedName>
        <fullName evidence="1">Uncharacterized protein</fullName>
    </submittedName>
</protein>
<sequence>MVIYSFLVADNERRTKSSLNGISVKERKDKNVEQAFKAWFIVWH</sequence>
<organism evidence="1 2">
    <name type="scientific">Treponema ruminis</name>
    <dbReference type="NCBI Taxonomy" id="744515"/>
    <lineage>
        <taxon>Bacteria</taxon>
        <taxon>Pseudomonadati</taxon>
        <taxon>Spirochaetota</taxon>
        <taxon>Spirochaetia</taxon>
        <taxon>Spirochaetales</taxon>
        <taxon>Treponemataceae</taxon>
        <taxon>Treponema</taxon>
    </lineage>
</organism>
<keyword evidence="2" id="KW-1185">Reference proteome</keyword>